<dbReference type="InterPro" id="IPR005149">
    <property type="entry name" value="Tscrpt_reg_PadR_N"/>
</dbReference>
<dbReference type="InterPro" id="IPR029442">
    <property type="entry name" value="GyrI-like"/>
</dbReference>
<dbReference type="Proteomes" id="UP000190037">
    <property type="component" value="Unassembled WGS sequence"/>
</dbReference>
<feature type="domain" description="GyrI-like small molecule binding" evidence="2">
    <location>
        <begin position="211"/>
        <end position="388"/>
    </location>
</feature>
<evidence type="ECO:0000313" key="3">
    <source>
        <dbReference type="EMBL" id="OPC77894.1"/>
    </source>
</evidence>
<sequence>MDRGMTAAELTLLGLLVEQPRHGYELEEVISERGMREWTEIGFSSIYYLLTRLRERGLITPTDPTRSAGGKTRKVYTATPEGHRACAAAAEEAIAELHPVFPRILVGLANAPAIDRERLLAALDRRSRALAERIEQVGRTAGADRQAPDFVRAIFDHALGQLSAEAEWLSDYRASLDTPPHDRKGAAPVTPYDVKREHKDLYAPKNTTWAIVDVPEQRFIAIDGTGDPNTSSAYADAVAALYSVAYTLKFAAKRTDAGDFVVAPLEGLWWADRPEVFTTRAKDSWNWTMLIAMPPWITKKMIEEAKDTALAKKKLPAISEIRHLTLHEGPSAQVLHIGPYDDEAPVLHELHHTYFEANSLRHGGLHHEIYLSDPRKTAPEKMKTVLRQPVQPVDR</sequence>
<evidence type="ECO:0000259" key="2">
    <source>
        <dbReference type="Pfam" id="PF06445"/>
    </source>
</evidence>
<comment type="caution">
    <text evidence="3">The sequence shown here is derived from an EMBL/GenBank/DDBJ whole genome shotgun (WGS) entry which is preliminary data.</text>
</comment>
<dbReference type="InterPro" id="IPR036390">
    <property type="entry name" value="WH_DNA-bd_sf"/>
</dbReference>
<dbReference type="EMBL" id="MWQN01000003">
    <property type="protein sequence ID" value="OPC77894.1"/>
    <property type="molecule type" value="Genomic_DNA"/>
</dbReference>
<dbReference type="OrthoDB" id="4772335at2"/>
<dbReference type="InterPro" id="IPR011256">
    <property type="entry name" value="Reg_factor_effector_dom_sf"/>
</dbReference>
<proteinExistence type="predicted"/>
<dbReference type="Gene3D" id="3.20.80.10">
    <property type="entry name" value="Regulatory factor, effector binding domain"/>
    <property type="match status" value="1"/>
</dbReference>
<dbReference type="AlphaFoldDB" id="A0A1T3NM78"/>
<dbReference type="InterPro" id="IPR036388">
    <property type="entry name" value="WH-like_DNA-bd_sf"/>
</dbReference>
<gene>
    <name evidence="3" type="ORF">B4N89_37200</name>
</gene>
<reference evidence="3 4" key="1">
    <citation type="submission" date="2017-03" db="EMBL/GenBank/DDBJ databases">
        <title>Draft genome sequence of Streptomyces scabrisporus NF3, endophyte isolated from Amphipterygium adstringens.</title>
        <authorList>
            <person name="Vazquez M."/>
            <person name="Ceapa C.D."/>
            <person name="Rodriguez Luna D."/>
            <person name="Sanchez Esquivel S."/>
        </authorList>
    </citation>
    <scope>NUCLEOTIDE SEQUENCE [LARGE SCALE GENOMIC DNA]</scope>
    <source>
        <strain evidence="3 4">NF3</strain>
    </source>
</reference>
<evidence type="ECO:0008006" key="5">
    <source>
        <dbReference type="Google" id="ProtNLM"/>
    </source>
</evidence>
<dbReference type="RefSeq" id="WP_078980986.1">
    <property type="nucleotide sequence ID" value="NZ_MWQN01000003.1"/>
</dbReference>
<dbReference type="SUPFAM" id="SSF55136">
    <property type="entry name" value="Probable bacterial effector-binding domain"/>
    <property type="match status" value="1"/>
</dbReference>
<dbReference type="Pfam" id="PF03551">
    <property type="entry name" value="PadR"/>
    <property type="match status" value="1"/>
</dbReference>
<dbReference type="Pfam" id="PF06445">
    <property type="entry name" value="GyrI-like"/>
    <property type="match status" value="1"/>
</dbReference>
<feature type="domain" description="Transcription regulator PadR N-terminal" evidence="1">
    <location>
        <begin position="12"/>
        <end position="87"/>
    </location>
</feature>
<dbReference type="Gene3D" id="1.10.10.10">
    <property type="entry name" value="Winged helix-like DNA-binding domain superfamily/Winged helix DNA-binding domain"/>
    <property type="match status" value="1"/>
</dbReference>
<evidence type="ECO:0000313" key="4">
    <source>
        <dbReference type="Proteomes" id="UP000190037"/>
    </source>
</evidence>
<keyword evidence="4" id="KW-1185">Reference proteome</keyword>
<protein>
    <recommendedName>
        <fullName evidence="5">PadR family transcriptional regulator</fullName>
    </recommendedName>
</protein>
<dbReference type="SUPFAM" id="SSF46785">
    <property type="entry name" value="Winged helix' DNA-binding domain"/>
    <property type="match status" value="1"/>
</dbReference>
<dbReference type="PANTHER" id="PTHR43252">
    <property type="entry name" value="TRANSCRIPTIONAL REGULATOR YQJI"/>
    <property type="match status" value="1"/>
</dbReference>
<evidence type="ECO:0000259" key="1">
    <source>
        <dbReference type="Pfam" id="PF03551"/>
    </source>
</evidence>
<name>A0A1T3NM78_9ACTN</name>
<dbReference type="STRING" id="159449.B4N89_37200"/>
<dbReference type="PANTHER" id="PTHR43252:SF7">
    <property type="entry name" value="TRANSCRIPTIONAL REGULATOR YQJI"/>
    <property type="match status" value="1"/>
</dbReference>
<organism evidence="3 4">
    <name type="scientific">Embleya scabrispora</name>
    <dbReference type="NCBI Taxonomy" id="159449"/>
    <lineage>
        <taxon>Bacteria</taxon>
        <taxon>Bacillati</taxon>
        <taxon>Actinomycetota</taxon>
        <taxon>Actinomycetes</taxon>
        <taxon>Kitasatosporales</taxon>
        <taxon>Streptomycetaceae</taxon>
        <taxon>Embleya</taxon>
    </lineage>
</organism>
<accession>A0A1T3NM78</accession>